<dbReference type="PROSITE" id="PS51755">
    <property type="entry name" value="OMPR_PHOB"/>
    <property type="match status" value="1"/>
</dbReference>
<feature type="non-terminal residue" evidence="3">
    <location>
        <position position="1"/>
    </location>
</feature>
<dbReference type="GO" id="GO:0000160">
    <property type="term" value="P:phosphorelay signal transduction system"/>
    <property type="evidence" value="ECO:0007669"/>
    <property type="project" value="InterPro"/>
</dbReference>
<evidence type="ECO:0000256" key="1">
    <source>
        <dbReference type="ARBA" id="ARBA00023125"/>
    </source>
</evidence>
<dbReference type="EMBL" id="BARW01018904">
    <property type="protein sequence ID" value="GAI89409.1"/>
    <property type="molecule type" value="Genomic_DNA"/>
</dbReference>
<reference evidence="3" key="1">
    <citation type="journal article" date="2014" name="Front. Microbiol.">
        <title>High frequency of phylogenetically diverse reductive dehalogenase-homologous genes in deep subseafloor sedimentary metagenomes.</title>
        <authorList>
            <person name="Kawai M."/>
            <person name="Futagami T."/>
            <person name="Toyoda A."/>
            <person name="Takaki Y."/>
            <person name="Nishi S."/>
            <person name="Hori S."/>
            <person name="Arai W."/>
            <person name="Tsubouchi T."/>
            <person name="Morono Y."/>
            <person name="Uchiyama I."/>
            <person name="Ito T."/>
            <person name="Fujiyama A."/>
            <person name="Inagaki F."/>
            <person name="Takami H."/>
        </authorList>
    </citation>
    <scope>NUCLEOTIDE SEQUENCE</scope>
    <source>
        <strain evidence="3">Expedition CK06-06</strain>
    </source>
</reference>
<dbReference type="InterPro" id="IPR001867">
    <property type="entry name" value="OmpR/PhoB-type_DNA-bd"/>
</dbReference>
<comment type="caution">
    <text evidence="3">The sequence shown here is derived from an EMBL/GenBank/DDBJ whole genome shotgun (WGS) entry which is preliminary data.</text>
</comment>
<dbReference type="AlphaFoldDB" id="X1UAN7"/>
<evidence type="ECO:0000313" key="3">
    <source>
        <dbReference type="EMBL" id="GAI89409.1"/>
    </source>
</evidence>
<protein>
    <recommendedName>
        <fullName evidence="2">OmpR/PhoB-type domain-containing protein</fullName>
    </recommendedName>
</protein>
<dbReference type="InterPro" id="IPR016032">
    <property type="entry name" value="Sig_transdc_resp-reg_C-effctor"/>
</dbReference>
<keyword evidence="1" id="KW-0238">DNA-binding</keyword>
<accession>X1UAN7</accession>
<gene>
    <name evidence="3" type="ORF">S12H4_32266</name>
</gene>
<dbReference type="Pfam" id="PF00486">
    <property type="entry name" value="Trans_reg_C"/>
    <property type="match status" value="1"/>
</dbReference>
<proteinExistence type="predicted"/>
<dbReference type="GO" id="GO:0003677">
    <property type="term" value="F:DNA binding"/>
    <property type="evidence" value="ECO:0007669"/>
    <property type="project" value="UniProtKB-KW"/>
</dbReference>
<dbReference type="SUPFAM" id="SSF46894">
    <property type="entry name" value="C-terminal effector domain of the bipartite response regulators"/>
    <property type="match status" value="1"/>
</dbReference>
<feature type="domain" description="OmpR/PhoB-type" evidence="2">
    <location>
        <begin position="1"/>
        <end position="35"/>
    </location>
</feature>
<sequence length="39" mass="4401">LLRVHIQHLRQKLGDNAESPSIIITEHGMGYKFAKPTNS</sequence>
<dbReference type="GO" id="GO:0006355">
    <property type="term" value="P:regulation of DNA-templated transcription"/>
    <property type="evidence" value="ECO:0007669"/>
    <property type="project" value="InterPro"/>
</dbReference>
<dbReference type="Gene3D" id="1.10.10.10">
    <property type="entry name" value="Winged helix-like DNA-binding domain superfamily/Winged helix DNA-binding domain"/>
    <property type="match status" value="1"/>
</dbReference>
<dbReference type="InterPro" id="IPR036388">
    <property type="entry name" value="WH-like_DNA-bd_sf"/>
</dbReference>
<name>X1UAN7_9ZZZZ</name>
<evidence type="ECO:0000259" key="2">
    <source>
        <dbReference type="PROSITE" id="PS51755"/>
    </source>
</evidence>
<organism evidence="3">
    <name type="scientific">marine sediment metagenome</name>
    <dbReference type="NCBI Taxonomy" id="412755"/>
    <lineage>
        <taxon>unclassified sequences</taxon>
        <taxon>metagenomes</taxon>
        <taxon>ecological metagenomes</taxon>
    </lineage>
</organism>